<sequence>MSFGQQVIRLMRNTTRKLCTVCVKQYGSNDWNCETKNYGFCITIMHQLTYRSFALDCQKCNTTEDTTNCKYGGKIIVDRDDECPPGKSTCFRMTYVPKFNNQKVYRRVPMRWSQFLPARKKKK</sequence>
<organism evidence="1 2">
    <name type="scientific">Henosepilachna vigintioctopunctata</name>
    <dbReference type="NCBI Taxonomy" id="420089"/>
    <lineage>
        <taxon>Eukaryota</taxon>
        <taxon>Metazoa</taxon>
        <taxon>Ecdysozoa</taxon>
        <taxon>Arthropoda</taxon>
        <taxon>Hexapoda</taxon>
        <taxon>Insecta</taxon>
        <taxon>Pterygota</taxon>
        <taxon>Neoptera</taxon>
        <taxon>Endopterygota</taxon>
        <taxon>Coleoptera</taxon>
        <taxon>Polyphaga</taxon>
        <taxon>Cucujiformia</taxon>
        <taxon>Coccinelloidea</taxon>
        <taxon>Coccinellidae</taxon>
        <taxon>Epilachninae</taxon>
        <taxon>Epilachnini</taxon>
        <taxon>Henosepilachna</taxon>
    </lineage>
</organism>
<dbReference type="Proteomes" id="UP001431783">
    <property type="component" value="Unassembled WGS sequence"/>
</dbReference>
<gene>
    <name evidence="1" type="ORF">WA026_001821</name>
</gene>
<dbReference type="AlphaFoldDB" id="A0AAW1UUY1"/>
<comment type="caution">
    <text evidence="1">The sequence shown here is derived from an EMBL/GenBank/DDBJ whole genome shotgun (WGS) entry which is preliminary data.</text>
</comment>
<protein>
    <submittedName>
        <fullName evidence="1">Uncharacterized protein</fullName>
    </submittedName>
</protein>
<accession>A0AAW1UUY1</accession>
<keyword evidence="2" id="KW-1185">Reference proteome</keyword>
<proteinExistence type="predicted"/>
<dbReference type="EMBL" id="JARQZJ010000091">
    <property type="protein sequence ID" value="KAK9883651.1"/>
    <property type="molecule type" value="Genomic_DNA"/>
</dbReference>
<evidence type="ECO:0000313" key="2">
    <source>
        <dbReference type="Proteomes" id="UP001431783"/>
    </source>
</evidence>
<evidence type="ECO:0000313" key="1">
    <source>
        <dbReference type="EMBL" id="KAK9883651.1"/>
    </source>
</evidence>
<reference evidence="1 2" key="1">
    <citation type="submission" date="2023-03" db="EMBL/GenBank/DDBJ databases">
        <title>Genome insight into feeding habits of ladybird beetles.</title>
        <authorList>
            <person name="Li H.-S."/>
            <person name="Huang Y.-H."/>
            <person name="Pang H."/>
        </authorList>
    </citation>
    <scope>NUCLEOTIDE SEQUENCE [LARGE SCALE GENOMIC DNA]</scope>
    <source>
        <strain evidence="1">SYSU_2023b</strain>
        <tissue evidence="1">Whole body</tissue>
    </source>
</reference>
<name>A0AAW1UUY1_9CUCU</name>